<reference evidence="4" key="1">
    <citation type="submission" date="2016-10" db="EMBL/GenBank/DDBJ databases">
        <authorList>
            <person name="Varghese N."/>
            <person name="Submissions S."/>
        </authorList>
    </citation>
    <scope>NUCLEOTIDE SEQUENCE [LARGE SCALE GENOMIC DNA]</scope>
    <source>
        <strain evidence="4">DSM 26348</strain>
    </source>
</reference>
<feature type="compositionally biased region" description="Low complexity" evidence="1">
    <location>
        <begin position="527"/>
        <end position="539"/>
    </location>
</feature>
<name>A0A1I3TET3_9PLAN</name>
<keyword evidence="2" id="KW-0732">Signal</keyword>
<dbReference type="EMBL" id="FOQD01000029">
    <property type="protein sequence ID" value="SFJ68969.1"/>
    <property type="molecule type" value="Genomic_DNA"/>
</dbReference>
<keyword evidence="4" id="KW-1185">Reference proteome</keyword>
<dbReference type="Proteomes" id="UP000199518">
    <property type="component" value="Unassembled WGS sequence"/>
</dbReference>
<feature type="region of interest" description="Disordered" evidence="1">
    <location>
        <begin position="520"/>
        <end position="548"/>
    </location>
</feature>
<dbReference type="STRING" id="1576369.SAMN05421753_12929"/>
<feature type="signal peptide" evidence="2">
    <location>
        <begin position="1"/>
        <end position="24"/>
    </location>
</feature>
<evidence type="ECO:0000313" key="3">
    <source>
        <dbReference type="EMBL" id="SFJ68969.1"/>
    </source>
</evidence>
<accession>A0A1I3TET3</accession>
<feature type="compositionally biased region" description="Gly residues" evidence="1">
    <location>
        <begin position="193"/>
        <end position="203"/>
    </location>
</feature>
<dbReference type="AlphaFoldDB" id="A0A1I3TET3"/>
<evidence type="ECO:0008006" key="5">
    <source>
        <dbReference type="Google" id="ProtNLM"/>
    </source>
</evidence>
<evidence type="ECO:0000256" key="2">
    <source>
        <dbReference type="SAM" id="SignalP"/>
    </source>
</evidence>
<organism evidence="3 4">
    <name type="scientific">Planctomicrobium piriforme</name>
    <dbReference type="NCBI Taxonomy" id="1576369"/>
    <lineage>
        <taxon>Bacteria</taxon>
        <taxon>Pseudomonadati</taxon>
        <taxon>Planctomycetota</taxon>
        <taxon>Planctomycetia</taxon>
        <taxon>Planctomycetales</taxon>
        <taxon>Planctomycetaceae</taxon>
        <taxon>Planctomicrobium</taxon>
    </lineage>
</organism>
<gene>
    <name evidence="3" type="ORF">SAMN05421753_12929</name>
</gene>
<dbReference type="RefSeq" id="WP_175517770.1">
    <property type="nucleotide sequence ID" value="NZ_FOQD01000029.1"/>
</dbReference>
<evidence type="ECO:0000256" key="1">
    <source>
        <dbReference type="SAM" id="MobiDB-lite"/>
    </source>
</evidence>
<feature type="chain" id="PRO_5011739199" description="Mu-protocadherin-putative cell-suface protein" evidence="2">
    <location>
        <begin position="25"/>
        <end position="548"/>
    </location>
</feature>
<evidence type="ECO:0000313" key="4">
    <source>
        <dbReference type="Proteomes" id="UP000199518"/>
    </source>
</evidence>
<protein>
    <recommendedName>
        <fullName evidence="5">Mu-protocadherin-putative cell-suface protein</fullName>
    </recommendedName>
</protein>
<sequence>MKRVALASLTAGLIAGLCSSDGFAMGFHGGGGGGGFHGGGGSFGGGGFGGGGSFGGGDRSFGGGGFGGGGSFGGGGGNFGGGGDRSFGGGSLGGGGGNFGGFSGGGMDHGGAPSFGSDGFGGHGGDSFGGGNFGGGSLGGGDRNFGGGNFGGGSLDGGAGRFDGGAGGLGGDHPSNSQLQNFLGLDHGPGPVQPGGGGGGIQGGKTNNFGPGSGNSLSGYGGNHASWQNNASHDNINKINTNINNNIIRPGENGGGVENSWLSNHPDRASSLNNWGDQIRGNWDGNTVHNGNNYVNNGNININNRPGGSWWSTYHPNLSPWYYHNGWNNHPWNYWWRGATWGAMTGWFAGWGLAAPMYYDYGPGGNVVYQNDSVYVNGQSVGTAADYAQSAADLAAVDPEDVQGANAGSTSTTGGNTDDWMPLGTFALATSKKDNDPARQIQLAVNKQGIISGTMYNTQTKQSYVVQGKVDKQTQRVAFTIGDKSDIVLETGIYNLTQPQTPVLVHYGPTQTETYLMVRLDPPKDPSANTSNTDANSNSPLPQVIPGM</sequence>
<proteinExistence type="predicted"/>
<feature type="region of interest" description="Disordered" evidence="1">
    <location>
        <begin position="163"/>
        <end position="232"/>
    </location>
</feature>
<dbReference type="PRINTS" id="PR01228">
    <property type="entry name" value="EGGSHELL"/>
</dbReference>